<dbReference type="AlphaFoldDB" id="A0A7C1FJ16"/>
<dbReference type="InterPro" id="IPR004656">
    <property type="entry name" value="HMG_CoA_Synthase"/>
</dbReference>
<dbReference type="PANTHER" id="PTHR43323">
    <property type="entry name" value="3-HYDROXY-3-METHYLGLUTARYL COENZYME A SYNTHASE"/>
    <property type="match status" value="1"/>
</dbReference>
<sequence length="350" mass="37715">MLNRPIRPVGIVGYGAYVPRYRLPGSEISRVWTDGNAKSPVREKAVPGLDEDTATMSVEAARNALARAGIEPHRLAAVWVGSESHPYAVKPTGTIVAEAIGATPATLAADWQFACKAGTEALQAAIGFVGSGMADYALAVGMDTAQGRPGDALEYTAGAGGAAYIVGPESEAVVVVLRTLSYVSDTTDFWRRPTTHYPSHAERFSGDPGYFGHVIPAAEEMMRVMETGPEAYDHVIVHQPNPKFPVRALEELGFKPPQWKTGLLVAEIGNTYAGSALIGLAAVLDEARPGQRILVVSYGSGAGSDAFDLLVTERIVDVQHRAPTTRDYIRRRTLIDYAQYVRMRRKLAQH</sequence>
<evidence type="ECO:0000256" key="1">
    <source>
        <dbReference type="ARBA" id="ARBA00022679"/>
    </source>
</evidence>
<dbReference type="CDD" id="cd00827">
    <property type="entry name" value="init_cond_enzymes"/>
    <property type="match status" value="1"/>
</dbReference>
<keyword evidence="3" id="KW-0012">Acyltransferase</keyword>
<dbReference type="Gene3D" id="3.40.47.10">
    <property type="match status" value="1"/>
</dbReference>
<dbReference type="SUPFAM" id="SSF53901">
    <property type="entry name" value="Thiolase-like"/>
    <property type="match status" value="2"/>
</dbReference>
<protein>
    <submittedName>
        <fullName evidence="3">Hydroxymethylglutaryl-CoA synthase</fullName>
        <ecNumber evidence="3">2.3.3.10</ecNumber>
    </submittedName>
</protein>
<dbReference type="InterPro" id="IPR016039">
    <property type="entry name" value="Thiolase-like"/>
</dbReference>
<dbReference type="Pfam" id="PF08541">
    <property type="entry name" value="ACP_syn_III_C"/>
    <property type="match status" value="1"/>
</dbReference>
<dbReference type="InterPro" id="IPR013747">
    <property type="entry name" value="ACP_syn_III_C"/>
</dbReference>
<dbReference type="PANTHER" id="PTHR43323:SF2">
    <property type="entry name" value="HYDROXYMETHYLGLUTARYL-COA SYNTHASE"/>
    <property type="match status" value="1"/>
</dbReference>
<dbReference type="GO" id="GO:0006084">
    <property type="term" value="P:acetyl-CoA metabolic process"/>
    <property type="evidence" value="ECO:0007669"/>
    <property type="project" value="TreeGrafter"/>
</dbReference>
<evidence type="ECO:0000313" key="3">
    <source>
        <dbReference type="EMBL" id="HDX31854.1"/>
    </source>
</evidence>
<reference evidence="3" key="1">
    <citation type="journal article" date="2020" name="mSystems">
        <title>Genome- and Community-Level Interaction Insights into Carbon Utilization and Element Cycling Functions of Hydrothermarchaeota in Hydrothermal Sediment.</title>
        <authorList>
            <person name="Zhou Z."/>
            <person name="Liu Y."/>
            <person name="Xu W."/>
            <person name="Pan J."/>
            <person name="Luo Z.H."/>
            <person name="Li M."/>
        </authorList>
    </citation>
    <scope>NUCLEOTIDE SEQUENCE [LARGE SCALE GENOMIC DNA]</scope>
    <source>
        <strain evidence="3">SpSt-289</strain>
    </source>
</reference>
<dbReference type="NCBIfam" id="NF003274">
    <property type="entry name" value="PRK04262.1"/>
    <property type="match status" value="1"/>
</dbReference>
<dbReference type="EC" id="2.3.3.10" evidence="3"/>
<name>A0A7C1FJ16_9CHLR</name>
<gene>
    <name evidence="3" type="ORF">ENQ20_10245</name>
</gene>
<keyword evidence="1 3" id="KW-0808">Transferase</keyword>
<organism evidence="3">
    <name type="scientific">Caldilinea aerophila</name>
    <dbReference type="NCBI Taxonomy" id="133453"/>
    <lineage>
        <taxon>Bacteria</taxon>
        <taxon>Bacillati</taxon>
        <taxon>Chloroflexota</taxon>
        <taxon>Caldilineae</taxon>
        <taxon>Caldilineales</taxon>
        <taxon>Caldilineaceae</taxon>
        <taxon>Caldilinea</taxon>
    </lineage>
</organism>
<comment type="caution">
    <text evidence="3">The sequence shown here is derived from an EMBL/GenBank/DDBJ whole genome shotgun (WGS) entry which is preliminary data.</text>
</comment>
<feature type="domain" description="Beta-ketoacyl-[acyl-carrier-protein] synthase III C-terminal" evidence="2">
    <location>
        <begin position="228"/>
        <end position="302"/>
    </location>
</feature>
<proteinExistence type="inferred from homology"/>
<evidence type="ECO:0000259" key="2">
    <source>
        <dbReference type="Pfam" id="PF08541"/>
    </source>
</evidence>
<accession>A0A7C1FJ16</accession>
<dbReference type="NCBIfam" id="TIGR00748">
    <property type="entry name" value="HMG_CoA_syn_Arc"/>
    <property type="match status" value="1"/>
</dbReference>
<dbReference type="HAMAP" id="MF_01409">
    <property type="entry name" value="HMG_CoA_synth_arch"/>
    <property type="match status" value="1"/>
</dbReference>
<dbReference type="GO" id="GO:0004421">
    <property type="term" value="F:hydroxymethylglutaryl-CoA synthase activity"/>
    <property type="evidence" value="ECO:0007669"/>
    <property type="project" value="UniProtKB-EC"/>
</dbReference>
<dbReference type="EMBL" id="DSMG01000101">
    <property type="protein sequence ID" value="HDX31854.1"/>
    <property type="molecule type" value="Genomic_DNA"/>
</dbReference>